<evidence type="ECO:0000256" key="2">
    <source>
        <dbReference type="SAM" id="MobiDB-lite"/>
    </source>
</evidence>
<dbReference type="Pfam" id="PF00385">
    <property type="entry name" value="Chromo"/>
    <property type="match status" value="1"/>
</dbReference>
<reference evidence="5" key="1">
    <citation type="submission" date="2023-06" db="EMBL/GenBank/DDBJ databases">
        <title>Genome-scale phylogeny and comparative genomics of the fungal order Sordariales.</title>
        <authorList>
            <consortium name="Lawrence Berkeley National Laboratory"/>
            <person name="Hensen N."/>
            <person name="Bonometti L."/>
            <person name="Westerberg I."/>
            <person name="Brannstrom I.O."/>
            <person name="Guillou S."/>
            <person name="Cros-Aarteil S."/>
            <person name="Calhoun S."/>
            <person name="Haridas S."/>
            <person name="Kuo A."/>
            <person name="Mondo S."/>
            <person name="Pangilinan J."/>
            <person name="Riley R."/>
            <person name="Labutti K."/>
            <person name="Andreopoulos B."/>
            <person name="Lipzen A."/>
            <person name="Chen C."/>
            <person name="Yanf M."/>
            <person name="Daum C."/>
            <person name="Ng V."/>
            <person name="Clum A."/>
            <person name="Steindorff A."/>
            <person name="Ohm R."/>
            <person name="Martin F."/>
            <person name="Silar P."/>
            <person name="Natvig D."/>
            <person name="Lalanne C."/>
            <person name="Gautier V."/>
            <person name="Ament-Velasquez S.L."/>
            <person name="Kruys A."/>
            <person name="Hutchinson M.I."/>
            <person name="Powell A.J."/>
            <person name="Barry K."/>
            <person name="Miller A.N."/>
            <person name="Grigoriev I.V."/>
            <person name="Debuchy R."/>
            <person name="Gladieux P."/>
            <person name="Thoren M.H."/>
            <person name="Johannesson H."/>
        </authorList>
    </citation>
    <scope>NUCLEOTIDE SEQUENCE</scope>
    <source>
        <strain evidence="5">SMH4607-1</strain>
    </source>
</reference>
<evidence type="ECO:0000313" key="5">
    <source>
        <dbReference type="EMBL" id="KAK0702719.1"/>
    </source>
</evidence>
<protein>
    <recommendedName>
        <fullName evidence="7">Chromo domain-containing protein</fullName>
    </recommendedName>
</protein>
<evidence type="ECO:0000256" key="1">
    <source>
        <dbReference type="ARBA" id="ARBA00011353"/>
    </source>
</evidence>
<feature type="compositionally biased region" description="Polar residues" evidence="2">
    <location>
        <begin position="135"/>
        <end position="144"/>
    </location>
</feature>
<dbReference type="EMBL" id="JAUKUA010000008">
    <property type="protein sequence ID" value="KAK0702719.1"/>
    <property type="molecule type" value="Genomic_DNA"/>
</dbReference>
<feature type="compositionally biased region" description="Polar residues" evidence="2">
    <location>
        <begin position="115"/>
        <end position="127"/>
    </location>
</feature>
<dbReference type="InterPro" id="IPR001005">
    <property type="entry name" value="SANT/Myb"/>
</dbReference>
<feature type="domain" description="Chromo" evidence="3">
    <location>
        <begin position="337"/>
        <end position="383"/>
    </location>
</feature>
<dbReference type="CDD" id="cd00167">
    <property type="entry name" value="SANT"/>
    <property type="match status" value="1"/>
</dbReference>
<dbReference type="AlphaFoldDB" id="A0AA39ZS73"/>
<evidence type="ECO:0008006" key="7">
    <source>
        <dbReference type="Google" id="ProtNLM"/>
    </source>
</evidence>
<name>A0AA39ZS73_9PEZI</name>
<dbReference type="SMART" id="SM00298">
    <property type="entry name" value="CHROMO"/>
    <property type="match status" value="1"/>
</dbReference>
<dbReference type="InterPro" id="IPR016197">
    <property type="entry name" value="Chromo-like_dom_sf"/>
</dbReference>
<sequence>MANVCLDNQIFFTPLASEPKRRNLEPPAIGYTQSVTVVISSDDESEHGDFDDGQSDTFFPSIGELIRQSSKHKDAESGSVASAGLNTTSGCSNSDARVEPGTIADTCKGVDAPPGTSSYNDAKQSGEGSVMPPQVQESPASIPSLSDDESTKKRELANAEPSIQPSASQGRLNLQVGRRRHRDTNDGDYRPIEDSDAEHSQDDIVPPPQRKRRRMNTSILSTGGTAAQRQTHQYYADSRLTRQRSIIPTKDEYTTGNSKPTLRRLRYTPQDDANIRQLRDQGLSWLTIAEQFPGRSPSAIEVRYHTKLKTTPSREIPQLRDDPRAPLVVDDAGEEEWDVEEICNCRKLEDSGVELLVKWKGGDQTWEPFENMAETEALDKYERLHAAAAGVDAADLAMEVRRSSQAVKAEGDDYGDERRRVMLVDFDRAALLPYTLRSAPTSCRSHQEDRYHDYGGRRRPWQAME</sequence>
<dbReference type="InterPro" id="IPR009057">
    <property type="entry name" value="Homeodomain-like_sf"/>
</dbReference>
<organism evidence="5 6">
    <name type="scientific">Lasiosphaeris hirsuta</name>
    <dbReference type="NCBI Taxonomy" id="260670"/>
    <lineage>
        <taxon>Eukaryota</taxon>
        <taxon>Fungi</taxon>
        <taxon>Dikarya</taxon>
        <taxon>Ascomycota</taxon>
        <taxon>Pezizomycotina</taxon>
        <taxon>Sordariomycetes</taxon>
        <taxon>Sordariomycetidae</taxon>
        <taxon>Sordariales</taxon>
        <taxon>Lasiosphaeriaceae</taxon>
        <taxon>Lasiosphaeris</taxon>
    </lineage>
</organism>
<evidence type="ECO:0000259" key="3">
    <source>
        <dbReference type="PROSITE" id="PS50013"/>
    </source>
</evidence>
<feature type="compositionally biased region" description="Polar residues" evidence="2">
    <location>
        <begin position="84"/>
        <end position="95"/>
    </location>
</feature>
<feature type="compositionally biased region" description="Polar residues" evidence="2">
    <location>
        <begin position="161"/>
        <end position="172"/>
    </location>
</feature>
<gene>
    <name evidence="5" type="ORF">B0H67DRAFT_650083</name>
</gene>
<evidence type="ECO:0000259" key="4">
    <source>
        <dbReference type="PROSITE" id="PS50090"/>
    </source>
</evidence>
<feature type="domain" description="Myb-like" evidence="4">
    <location>
        <begin position="259"/>
        <end position="308"/>
    </location>
</feature>
<comment type="subunit">
    <text evidence="1">Component of the NuA4 histone acetyltransferase complex.</text>
</comment>
<dbReference type="Pfam" id="PF13921">
    <property type="entry name" value="Myb_DNA-bind_6"/>
    <property type="match status" value="1"/>
</dbReference>
<dbReference type="PROSITE" id="PS50090">
    <property type="entry name" value="MYB_LIKE"/>
    <property type="match status" value="1"/>
</dbReference>
<feature type="region of interest" description="Disordered" evidence="2">
    <location>
        <begin position="68"/>
        <end position="213"/>
    </location>
</feature>
<dbReference type="InterPro" id="IPR023780">
    <property type="entry name" value="Chromo_domain"/>
</dbReference>
<feature type="compositionally biased region" description="Basic and acidic residues" evidence="2">
    <location>
        <begin position="183"/>
        <end position="202"/>
    </location>
</feature>
<dbReference type="Gene3D" id="2.40.50.40">
    <property type="match status" value="1"/>
</dbReference>
<keyword evidence="6" id="KW-1185">Reference proteome</keyword>
<comment type="caution">
    <text evidence="5">The sequence shown here is derived from an EMBL/GenBank/DDBJ whole genome shotgun (WGS) entry which is preliminary data.</text>
</comment>
<evidence type="ECO:0000313" key="6">
    <source>
        <dbReference type="Proteomes" id="UP001172102"/>
    </source>
</evidence>
<dbReference type="InterPro" id="IPR000953">
    <property type="entry name" value="Chromo/chromo_shadow_dom"/>
</dbReference>
<dbReference type="SUPFAM" id="SSF46689">
    <property type="entry name" value="Homeodomain-like"/>
    <property type="match status" value="1"/>
</dbReference>
<dbReference type="PROSITE" id="PS50013">
    <property type="entry name" value="CHROMO_2"/>
    <property type="match status" value="1"/>
</dbReference>
<dbReference type="Gene3D" id="1.10.10.60">
    <property type="entry name" value="Homeodomain-like"/>
    <property type="match status" value="1"/>
</dbReference>
<dbReference type="Proteomes" id="UP001172102">
    <property type="component" value="Unassembled WGS sequence"/>
</dbReference>
<dbReference type="GO" id="GO:0006338">
    <property type="term" value="P:chromatin remodeling"/>
    <property type="evidence" value="ECO:0007669"/>
    <property type="project" value="UniProtKB-ARBA"/>
</dbReference>
<accession>A0AA39ZS73</accession>
<proteinExistence type="predicted"/>
<dbReference type="SUPFAM" id="SSF54160">
    <property type="entry name" value="Chromo domain-like"/>
    <property type="match status" value="1"/>
</dbReference>